<reference evidence="1" key="1">
    <citation type="submission" date="2020-10" db="EMBL/GenBank/DDBJ databases">
        <title>Sequencing the genomes of 1000 actinobacteria strains.</title>
        <authorList>
            <person name="Klenk H.-P."/>
        </authorList>
    </citation>
    <scope>NUCLEOTIDE SEQUENCE</scope>
    <source>
        <strain evidence="1">DSM 45354</strain>
    </source>
</reference>
<gene>
    <name evidence="1" type="ORF">HEB94_006833</name>
</gene>
<dbReference type="Gene3D" id="2.120.10.10">
    <property type="match status" value="1"/>
</dbReference>
<evidence type="ECO:0000313" key="1">
    <source>
        <dbReference type="EMBL" id="MBE1609985.1"/>
    </source>
</evidence>
<sequence length="580" mass="62017">MLALLLGLVSATAGLTGSRPAVADSGGEVMYRAQSTNEANIYARVIRLQHAGPVNGRLLGTFERHHDDGTPAQFVIRSSDDDGANWSTLATVSDPQTGPGHPVSRMWQPALFEFPRRLGDQPAGTLLLVGNTVPADGSFTQFYSWRSQDHGRTWTPVGPVQRGGTFGKGIWEPFLILDARGRLVMHFSDERDSPAHSQMLVQIVSTDGGQTWGPVTRVVASAVPADRPGMPTLTRIGDHGKYVLSFEVCSRANCEVRIKYSPDGTRWGWAEDLGEWAVTTDGRYLGHSPYITWMPTGEDSGDLVLAAQRVYSVVGDEPSGEDYRAVLLRADDGRGLWSWAPAPWRVSNTSPGCNANYSPHLLPGPSGQLRLTAPTSVGDSGPCSEGTGTAQIGTLPYQDRFAEAGQAGWADYGGCWSVQGDTYVESCGTDPAVGPKALTGSTGWSDYTVAAEVMVTSPTGDAGIVARLSDPSVGADSHQGYLAFFDLGQDTLTIARQDHAYQPLASVPVPGGLRSNTWYRLSFTVRGGHLTAALTPSDGRLPTSVTANDPYLSFPTGMVALRNHAGTAAYRHVEITPERS</sequence>
<evidence type="ECO:0000313" key="2">
    <source>
        <dbReference type="Proteomes" id="UP000638648"/>
    </source>
</evidence>
<dbReference type="PANTHER" id="PTHR38792:SF3">
    <property type="entry name" value="BNR_ASP-BOX REPEAT DOMAIN PROTEIN (AFU_ORTHOLOGUE AFUA_7G06430)-RELATED"/>
    <property type="match status" value="1"/>
</dbReference>
<keyword evidence="2" id="KW-1185">Reference proteome</keyword>
<protein>
    <recommendedName>
        <fullName evidence="3">BNR repeat-like domain-containing protein</fullName>
    </recommendedName>
</protein>
<name>A0A927N7Q1_9ACTN</name>
<dbReference type="Proteomes" id="UP000638648">
    <property type="component" value="Unassembled WGS sequence"/>
</dbReference>
<evidence type="ECO:0008006" key="3">
    <source>
        <dbReference type="Google" id="ProtNLM"/>
    </source>
</evidence>
<comment type="caution">
    <text evidence="1">The sequence shown here is derived from an EMBL/GenBank/DDBJ whole genome shotgun (WGS) entry which is preliminary data.</text>
</comment>
<dbReference type="InterPro" id="IPR036278">
    <property type="entry name" value="Sialidase_sf"/>
</dbReference>
<dbReference type="PANTHER" id="PTHR38792">
    <property type="entry name" value="BNR/ASP-BOX REPEAT DOMAIN PROTEIN (AFU_ORTHOLOGUE AFUA_7G06430)-RELATED"/>
    <property type="match status" value="1"/>
</dbReference>
<dbReference type="SUPFAM" id="SSF50939">
    <property type="entry name" value="Sialidases"/>
    <property type="match status" value="1"/>
</dbReference>
<accession>A0A927N7Q1</accession>
<proteinExistence type="predicted"/>
<dbReference type="RefSeq" id="WP_192753441.1">
    <property type="nucleotide sequence ID" value="NZ_BAABJL010000165.1"/>
</dbReference>
<dbReference type="Gene3D" id="2.60.120.560">
    <property type="entry name" value="Exo-inulinase, domain 1"/>
    <property type="match status" value="1"/>
</dbReference>
<dbReference type="AlphaFoldDB" id="A0A927N7Q1"/>
<organism evidence="1 2">
    <name type="scientific">Actinopolymorpha pittospori</name>
    <dbReference type="NCBI Taxonomy" id="648752"/>
    <lineage>
        <taxon>Bacteria</taxon>
        <taxon>Bacillati</taxon>
        <taxon>Actinomycetota</taxon>
        <taxon>Actinomycetes</taxon>
        <taxon>Propionibacteriales</taxon>
        <taxon>Actinopolymorphaceae</taxon>
        <taxon>Actinopolymorpha</taxon>
    </lineage>
</organism>
<dbReference type="EMBL" id="JADBEM010000001">
    <property type="protein sequence ID" value="MBE1609985.1"/>
    <property type="molecule type" value="Genomic_DNA"/>
</dbReference>
<dbReference type="CDD" id="cd15482">
    <property type="entry name" value="Sialidase_non-viral"/>
    <property type="match status" value="1"/>
</dbReference>